<proteinExistence type="inferred from homology"/>
<dbReference type="AlphaFoldDB" id="A0A1M7SP05"/>
<dbReference type="PIRSF" id="PIRSF006135">
    <property type="entry name" value="CobU"/>
    <property type="match status" value="1"/>
</dbReference>
<evidence type="ECO:0000256" key="17">
    <source>
        <dbReference type="ARBA" id="ARBA00030571"/>
    </source>
</evidence>
<keyword evidence="20" id="KW-0548">Nucleotidyltransferase</keyword>
<keyword evidence="14" id="KW-0067">ATP-binding</keyword>
<comment type="function">
    <text evidence="4">Catalyzes ATP-dependent phosphorylation of adenosylcobinamide and addition of GMP to adenosylcobinamide phosphate.</text>
</comment>
<comment type="pathway">
    <text evidence="6">Cofactor biosynthesis; adenosylcobalamin biosynthesis; adenosylcobalamin from cob(II)yrinate a,c-diamide: step 5/7.</text>
</comment>
<feature type="active site" description="GMP-histidine intermediate" evidence="18">
    <location>
        <position position="52"/>
    </location>
</feature>
<evidence type="ECO:0000256" key="19">
    <source>
        <dbReference type="PIRSR" id="PIRSR006135-2"/>
    </source>
</evidence>
<dbReference type="Gene3D" id="3.40.50.300">
    <property type="entry name" value="P-loop containing nucleotide triphosphate hydrolases"/>
    <property type="match status" value="1"/>
</dbReference>
<evidence type="ECO:0000256" key="13">
    <source>
        <dbReference type="ARBA" id="ARBA00022777"/>
    </source>
</evidence>
<keyword evidence="15 19" id="KW-0342">GTP-binding</keyword>
<evidence type="ECO:0000313" key="21">
    <source>
        <dbReference type="Proteomes" id="UP000186469"/>
    </source>
</evidence>
<dbReference type="EMBL" id="FRDI01000004">
    <property type="protein sequence ID" value="SHN60136.1"/>
    <property type="molecule type" value="Genomic_DNA"/>
</dbReference>
<dbReference type="EC" id="2.7.1.156" evidence="8"/>
<dbReference type="GO" id="GO:0005524">
    <property type="term" value="F:ATP binding"/>
    <property type="evidence" value="ECO:0007669"/>
    <property type="project" value="UniProtKB-KW"/>
</dbReference>
<dbReference type="PANTHER" id="PTHR34848">
    <property type="match status" value="1"/>
</dbReference>
<evidence type="ECO:0000256" key="3">
    <source>
        <dbReference type="ARBA" id="ARBA00001522"/>
    </source>
</evidence>
<comment type="similarity">
    <text evidence="7">Belongs to the CobU/CobP family.</text>
</comment>
<accession>A0A1M7SP05</accession>
<reference evidence="20 21" key="1">
    <citation type="submission" date="2016-12" db="EMBL/GenBank/DDBJ databases">
        <authorList>
            <person name="Song W.-J."/>
            <person name="Kurnit D.M."/>
        </authorList>
    </citation>
    <scope>NUCLEOTIDE SEQUENCE [LARGE SCALE GENOMIC DNA]</scope>
    <source>
        <strain evidence="20 21">DSM 11393</strain>
    </source>
</reference>
<evidence type="ECO:0000256" key="15">
    <source>
        <dbReference type="ARBA" id="ARBA00023134"/>
    </source>
</evidence>
<dbReference type="SUPFAM" id="SSF52540">
    <property type="entry name" value="P-loop containing nucleoside triphosphate hydrolases"/>
    <property type="match status" value="1"/>
</dbReference>
<evidence type="ECO:0000256" key="9">
    <source>
        <dbReference type="ARBA" id="ARBA00012523"/>
    </source>
</evidence>
<evidence type="ECO:0000256" key="8">
    <source>
        <dbReference type="ARBA" id="ARBA00012016"/>
    </source>
</evidence>
<dbReference type="InterPro" id="IPR027417">
    <property type="entry name" value="P-loop_NTPase"/>
</dbReference>
<dbReference type="NCBIfam" id="NF004469">
    <property type="entry name" value="PRK05800.1"/>
    <property type="match status" value="1"/>
</dbReference>
<dbReference type="RefSeq" id="WP_072696773.1">
    <property type="nucleotide sequence ID" value="NZ_FRDI01000004.1"/>
</dbReference>
<comment type="catalytic activity">
    <reaction evidence="1">
        <text>adenosylcob(III)inamide + ATP = adenosylcob(III)inamide phosphate + ADP + H(+)</text>
        <dbReference type="Rhea" id="RHEA:15769"/>
        <dbReference type="ChEBI" id="CHEBI:2480"/>
        <dbReference type="ChEBI" id="CHEBI:15378"/>
        <dbReference type="ChEBI" id="CHEBI:30616"/>
        <dbReference type="ChEBI" id="CHEBI:58502"/>
        <dbReference type="ChEBI" id="CHEBI:456216"/>
        <dbReference type="EC" id="2.7.1.156"/>
    </reaction>
</comment>
<feature type="binding site" evidence="19">
    <location>
        <begin position="36"/>
        <end position="38"/>
    </location>
    <ligand>
        <name>GTP</name>
        <dbReference type="ChEBI" id="CHEBI:37565"/>
    </ligand>
</feature>
<comment type="pathway">
    <text evidence="5">Cofactor biosynthesis; adenosylcobalamin biosynthesis; adenosylcobalamin from cob(II)yrinate a,c-diamide: step 6/7.</text>
</comment>
<keyword evidence="10" id="KW-0169">Cobalamin biosynthesis</keyword>
<evidence type="ECO:0000256" key="7">
    <source>
        <dbReference type="ARBA" id="ARBA00007490"/>
    </source>
</evidence>
<organism evidence="20 21">
    <name type="scientific">Desulfovibrio litoralis DSM 11393</name>
    <dbReference type="NCBI Taxonomy" id="1121455"/>
    <lineage>
        <taxon>Bacteria</taxon>
        <taxon>Pseudomonadati</taxon>
        <taxon>Thermodesulfobacteriota</taxon>
        <taxon>Desulfovibrionia</taxon>
        <taxon>Desulfovibrionales</taxon>
        <taxon>Desulfovibrionaceae</taxon>
        <taxon>Desulfovibrio</taxon>
    </lineage>
</organism>
<dbReference type="GO" id="GO:0005525">
    <property type="term" value="F:GTP binding"/>
    <property type="evidence" value="ECO:0007669"/>
    <property type="project" value="UniProtKB-KW"/>
</dbReference>
<feature type="binding site" evidence="19">
    <location>
        <position position="64"/>
    </location>
    <ligand>
        <name>GTP</name>
        <dbReference type="ChEBI" id="CHEBI:37565"/>
    </ligand>
</feature>
<dbReference type="Proteomes" id="UP000186469">
    <property type="component" value="Unassembled WGS sequence"/>
</dbReference>
<dbReference type="STRING" id="1121455.SAMN02745728_01087"/>
<keyword evidence="11 20" id="KW-0808">Transferase</keyword>
<dbReference type="PANTHER" id="PTHR34848:SF1">
    <property type="entry name" value="BIFUNCTIONAL ADENOSYLCOBALAMIN BIOSYNTHESIS PROTEIN COBU"/>
    <property type="match status" value="1"/>
</dbReference>
<dbReference type="OrthoDB" id="9788370at2"/>
<dbReference type="GO" id="GO:0008820">
    <property type="term" value="F:cobinamide phosphate guanylyltransferase activity"/>
    <property type="evidence" value="ECO:0007669"/>
    <property type="project" value="UniProtKB-EC"/>
</dbReference>
<dbReference type="GO" id="GO:0043752">
    <property type="term" value="F:adenosylcobinamide kinase activity"/>
    <property type="evidence" value="ECO:0007669"/>
    <property type="project" value="UniProtKB-EC"/>
</dbReference>
<name>A0A1M7SP05_9BACT</name>
<protein>
    <recommendedName>
        <fullName evidence="16">Adenosylcobinamide kinase</fullName>
        <ecNumber evidence="8">2.7.1.156</ecNumber>
        <ecNumber evidence="9">2.7.7.62</ecNumber>
    </recommendedName>
    <alternativeName>
        <fullName evidence="17">Adenosylcobinamide-phosphate guanylyltransferase</fullName>
    </alternativeName>
</protein>
<dbReference type="CDD" id="cd00544">
    <property type="entry name" value="CobU"/>
    <property type="match status" value="1"/>
</dbReference>
<feature type="binding site" evidence="19">
    <location>
        <begin position="11"/>
        <end position="18"/>
    </location>
    <ligand>
        <name>GTP</name>
        <dbReference type="ChEBI" id="CHEBI:37565"/>
    </ligand>
</feature>
<comment type="catalytic activity">
    <reaction evidence="2">
        <text>adenosylcob(III)inamide phosphate + GTP + H(+) = adenosylcob(III)inamide-GDP + diphosphate</text>
        <dbReference type="Rhea" id="RHEA:22712"/>
        <dbReference type="ChEBI" id="CHEBI:15378"/>
        <dbReference type="ChEBI" id="CHEBI:33019"/>
        <dbReference type="ChEBI" id="CHEBI:37565"/>
        <dbReference type="ChEBI" id="CHEBI:58502"/>
        <dbReference type="ChEBI" id="CHEBI:60487"/>
        <dbReference type="EC" id="2.7.7.62"/>
    </reaction>
</comment>
<sequence>MNHKLNVLFLGGARSGKSSLALSYAEKIGKKRLFVATAQAFDEETKERILAHRQERGSYWQTLEVPLNLSDIFYQSEEKADVILVDCLTMWLNNMVFAEIKDRVELLEDKVKRKALMVKIIGEFETFCVNMQQFSGSVVLVSNELGLSLVPETLLGRFFRDLSGKINQIAAQHCQKVYFVAAGLSLTLK</sequence>
<evidence type="ECO:0000256" key="14">
    <source>
        <dbReference type="ARBA" id="ARBA00022840"/>
    </source>
</evidence>
<evidence type="ECO:0000256" key="16">
    <source>
        <dbReference type="ARBA" id="ARBA00029570"/>
    </source>
</evidence>
<dbReference type="EC" id="2.7.7.62" evidence="9"/>
<dbReference type="InterPro" id="IPR003203">
    <property type="entry name" value="CobU/CobP"/>
</dbReference>
<evidence type="ECO:0000313" key="20">
    <source>
        <dbReference type="EMBL" id="SHN60136.1"/>
    </source>
</evidence>
<evidence type="ECO:0000256" key="5">
    <source>
        <dbReference type="ARBA" id="ARBA00004692"/>
    </source>
</evidence>
<evidence type="ECO:0000256" key="1">
    <source>
        <dbReference type="ARBA" id="ARBA00000312"/>
    </source>
</evidence>
<evidence type="ECO:0000256" key="10">
    <source>
        <dbReference type="ARBA" id="ARBA00022573"/>
    </source>
</evidence>
<feature type="binding site" evidence="19">
    <location>
        <begin position="53"/>
        <end position="56"/>
    </location>
    <ligand>
        <name>GTP</name>
        <dbReference type="ChEBI" id="CHEBI:37565"/>
    </ligand>
</feature>
<evidence type="ECO:0000256" key="6">
    <source>
        <dbReference type="ARBA" id="ARBA00005159"/>
    </source>
</evidence>
<dbReference type="Pfam" id="PF02283">
    <property type="entry name" value="CobU"/>
    <property type="match status" value="1"/>
</dbReference>
<keyword evidence="21" id="KW-1185">Reference proteome</keyword>
<evidence type="ECO:0000256" key="11">
    <source>
        <dbReference type="ARBA" id="ARBA00022679"/>
    </source>
</evidence>
<evidence type="ECO:0000256" key="2">
    <source>
        <dbReference type="ARBA" id="ARBA00000711"/>
    </source>
</evidence>
<gene>
    <name evidence="20" type="ORF">SAMN02745728_01087</name>
</gene>
<evidence type="ECO:0000256" key="4">
    <source>
        <dbReference type="ARBA" id="ARBA00003889"/>
    </source>
</evidence>
<evidence type="ECO:0000256" key="18">
    <source>
        <dbReference type="PIRSR" id="PIRSR006135-1"/>
    </source>
</evidence>
<keyword evidence="13 20" id="KW-0418">Kinase</keyword>
<keyword evidence="12 19" id="KW-0547">Nucleotide-binding</keyword>
<dbReference type="GO" id="GO:0009236">
    <property type="term" value="P:cobalamin biosynthetic process"/>
    <property type="evidence" value="ECO:0007669"/>
    <property type="project" value="UniProtKB-UniPathway"/>
</dbReference>
<feature type="binding site" evidence="19">
    <location>
        <position position="86"/>
    </location>
    <ligand>
        <name>GTP</name>
        <dbReference type="ChEBI" id="CHEBI:37565"/>
    </ligand>
</feature>
<evidence type="ECO:0000256" key="12">
    <source>
        <dbReference type="ARBA" id="ARBA00022741"/>
    </source>
</evidence>
<comment type="catalytic activity">
    <reaction evidence="3">
        <text>adenosylcob(III)inamide + GTP = adenosylcob(III)inamide phosphate + GDP + H(+)</text>
        <dbReference type="Rhea" id="RHEA:15765"/>
        <dbReference type="ChEBI" id="CHEBI:2480"/>
        <dbReference type="ChEBI" id="CHEBI:15378"/>
        <dbReference type="ChEBI" id="CHEBI:37565"/>
        <dbReference type="ChEBI" id="CHEBI:58189"/>
        <dbReference type="ChEBI" id="CHEBI:58502"/>
        <dbReference type="EC" id="2.7.1.156"/>
    </reaction>
</comment>
<dbReference type="UniPathway" id="UPA00148">
    <property type="reaction ID" value="UER00236"/>
</dbReference>